<reference evidence="1" key="1">
    <citation type="submission" date="2022-01" db="EMBL/GenBank/DDBJ databases">
        <title>Genome sequence and assembly of Parabukholderia sp. RG36.</title>
        <authorList>
            <person name="Chhetri G."/>
        </authorList>
    </citation>
    <scope>NUCLEOTIDE SEQUENCE</scope>
    <source>
        <strain evidence="1">RG36</strain>
    </source>
</reference>
<name>A0A9X1UL97_9BURK</name>
<organism evidence="1 2">
    <name type="scientific">Paraburkholderia tagetis</name>
    <dbReference type="NCBI Taxonomy" id="2913261"/>
    <lineage>
        <taxon>Bacteria</taxon>
        <taxon>Pseudomonadati</taxon>
        <taxon>Pseudomonadota</taxon>
        <taxon>Betaproteobacteria</taxon>
        <taxon>Burkholderiales</taxon>
        <taxon>Burkholderiaceae</taxon>
        <taxon>Paraburkholderia</taxon>
    </lineage>
</organism>
<dbReference type="EMBL" id="JAKLJA010000036">
    <property type="protein sequence ID" value="MCG5077440.1"/>
    <property type="molecule type" value="Genomic_DNA"/>
</dbReference>
<comment type="caution">
    <text evidence="1">The sequence shown here is derived from an EMBL/GenBank/DDBJ whole genome shotgun (WGS) entry which is preliminary data.</text>
</comment>
<dbReference type="Proteomes" id="UP001139308">
    <property type="component" value="Unassembled WGS sequence"/>
</dbReference>
<protein>
    <submittedName>
        <fullName evidence="1">Uncharacterized protein</fullName>
    </submittedName>
</protein>
<gene>
    <name evidence="1" type="ORF">L5014_29535</name>
</gene>
<dbReference type="RefSeq" id="WP_238467340.1">
    <property type="nucleotide sequence ID" value="NZ_JAKLJA010000036.1"/>
</dbReference>
<proteinExistence type="predicted"/>
<sequence length="78" mass="8838">MIEIQKLREARTLAAARANAEDAAIWRWFSALLEAGTIRWCRSDKGWIVSVNHRHVATEVSFDNAIRAAKARSESLLM</sequence>
<keyword evidence="2" id="KW-1185">Reference proteome</keyword>
<evidence type="ECO:0000313" key="2">
    <source>
        <dbReference type="Proteomes" id="UP001139308"/>
    </source>
</evidence>
<dbReference type="AlphaFoldDB" id="A0A9X1UL97"/>
<accession>A0A9X1UL97</accession>
<evidence type="ECO:0000313" key="1">
    <source>
        <dbReference type="EMBL" id="MCG5077440.1"/>
    </source>
</evidence>